<dbReference type="SMART" id="SM00947">
    <property type="entry name" value="Pro_CA"/>
    <property type="match status" value="1"/>
</dbReference>
<evidence type="ECO:0000256" key="6">
    <source>
        <dbReference type="ARBA" id="ARBA00048348"/>
    </source>
</evidence>
<comment type="cofactor">
    <cofactor evidence="7">
        <name>Zn(2+)</name>
        <dbReference type="ChEBI" id="CHEBI:29105"/>
    </cofactor>
    <text evidence="7">Binds 1 zinc ion per subunit.</text>
</comment>
<evidence type="ECO:0000256" key="1">
    <source>
        <dbReference type="ARBA" id="ARBA00006217"/>
    </source>
</evidence>
<dbReference type="Proteomes" id="UP000218151">
    <property type="component" value="Unassembled WGS sequence"/>
</dbReference>
<dbReference type="InterPro" id="IPR015892">
    <property type="entry name" value="Carbonic_anhydrase_CS"/>
</dbReference>
<keyword evidence="3 7" id="KW-0479">Metal-binding</keyword>
<feature type="binding site" evidence="7">
    <location>
        <position position="42"/>
    </location>
    <ligand>
        <name>Zn(2+)</name>
        <dbReference type="ChEBI" id="CHEBI:29105"/>
    </ligand>
</feature>
<dbReference type="EMBL" id="NSLI01000001">
    <property type="protein sequence ID" value="PAX09627.1"/>
    <property type="molecule type" value="Genomic_DNA"/>
</dbReference>
<dbReference type="AlphaFoldDB" id="A0A2A2SK23"/>
<dbReference type="PANTHER" id="PTHR11002">
    <property type="entry name" value="CARBONIC ANHYDRASE"/>
    <property type="match status" value="1"/>
</dbReference>
<evidence type="ECO:0000256" key="4">
    <source>
        <dbReference type="ARBA" id="ARBA00022833"/>
    </source>
</evidence>
<dbReference type="RefSeq" id="WP_095996735.1">
    <property type="nucleotide sequence ID" value="NZ_NSLI01000001.1"/>
</dbReference>
<keyword evidence="10" id="KW-1185">Reference proteome</keyword>
<evidence type="ECO:0000256" key="7">
    <source>
        <dbReference type="PIRSR" id="PIRSR601765-1"/>
    </source>
</evidence>
<evidence type="ECO:0000313" key="10">
    <source>
        <dbReference type="Proteomes" id="UP000218151"/>
    </source>
</evidence>
<dbReference type="Pfam" id="PF00484">
    <property type="entry name" value="Pro_CA"/>
    <property type="match status" value="1"/>
</dbReference>
<feature type="binding site" evidence="7">
    <location>
        <position position="44"/>
    </location>
    <ligand>
        <name>Zn(2+)</name>
        <dbReference type="ChEBI" id="CHEBI:29105"/>
    </ligand>
</feature>
<protein>
    <recommendedName>
        <fullName evidence="2 8">Carbonic anhydrase</fullName>
        <ecNumber evidence="2 8">4.2.1.1</ecNumber>
    </recommendedName>
    <alternativeName>
        <fullName evidence="8">Carbonate dehydratase</fullName>
    </alternativeName>
</protein>
<dbReference type="PROSITE" id="PS00704">
    <property type="entry name" value="PROK_CO2_ANHYDRASE_1"/>
    <property type="match status" value="1"/>
</dbReference>
<organism evidence="9 10">
    <name type="scientific">Sphingomonas lenta</name>
    <dbReference type="NCBI Taxonomy" id="1141887"/>
    <lineage>
        <taxon>Bacteria</taxon>
        <taxon>Pseudomonadati</taxon>
        <taxon>Pseudomonadota</taxon>
        <taxon>Alphaproteobacteria</taxon>
        <taxon>Sphingomonadales</taxon>
        <taxon>Sphingomonadaceae</taxon>
        <taxon>Sphingomonas</taxon>
    </lineage>
</organism>
<dbReference type="GO" id="GO:0008270">
    <property type="term" value="F:zinc ion binding"/>
    <property type="evidence" value="ECO:0007669"/>
    <property type="project" value="UniProtKB-UniRule"/>
</dbReference>
<proteinExistence type="inferred from homology"/>
<gene>
    <name evidence="9" type="ORF">CKY28_02495</name>
</gene>
<feature type="binding site" evidence="7">
    <location>
        <position position="98"/>
    </location>
    <ligand>
        <name>Zn(2+)</name>
        <dbReference type="ChEBI" id="CHEBI:29105"/>
    </ligand>
</feature>
<evidence type="ECO:0000256" key="2">
    <source>
        <dbReference type="ARBA" id="ARBA00012925"/>
    </source>
</evidence>
<dbReference type="PROSITE" id="PS00705">
    <property type="entry name" value="PROK_CO2_ANHYDRASE_2"/>
    <property type="match status" value="1"/>
</dbReference>
<comment type="caution">
    <text evidence="9">The sequence shown here is derived from an EMBL/GenBank/DDBJ whole genome shotgun (WGS) entry which is preliminary data.</text>
</comment>
<reference evidence="10" key="1">
    <citation type="submission" date="2017-09" db="EMBL/GenBank/DDBJ databases">
        <authorList>
            <person name="Feng G."/>
            <person name="Zhu H."/>
        </authorList>
    </citation>
    <scope>NUCLEOTIDE SEQUENCE [LARGE SCALE GENOMIC DNA]</scope>
    <source>
        <strain evidence="10">1PNM-20</strain>
    </source>
</reference>
<comment type="catalytic activity">
    <reaction evidence="6 8">
        <text>hydrogencarbonate + H(+) = CO2 + H2O</text>
        <dbReference type="Rhea" id="RHEA:10748"/>
        <dbReference type="ChEBI" id="CHEBI:15377"/>
        <dbReference type="ChEBI" id="CHEBI:15378"/>
        <dbReference type="ChEBI" id="CHEBI:16526"/>
        <dbReference type="ChEBI" id="CHEBI:17544"/>
        <dbReference type="EC" id="4.2.1.1"/>
    </reaction>
</comment>
<feature type="binding site" evidence="7">
    <location>
        <position position="101"/>
    </location>
    <ligand>
        <name>Zn(2+)</name>
        <dbReference type="ChEBI" id="CHEBI:29105"/>
    </ligand>
</feature>
<dbReference type="Gene3D" id="3.40.1050.10">
    <property type="entry name" value="Carbonic anhydrase"/>
    <property type="match status" value="1"/>
</dbReference>
<dbReference type="OrthoDB" id="9797527at2"/>
<evidence type="ECO:0000256" key="8">
    <source>
        <dbReference type="RuleBase" id="RU003956"/>
    </source>
</evidence>
<dbReference type="PANTHER" id="PTHR11002:SF76">
    <property type="entry name" value="CARBONIC ANHYDRASE"/>
    <property type="match status" value="1"/>
</dbReference>
<accession>A0A2A2SK23</accession>
<keyword evidence="4 7" id="KW-0862">Zinc</keyword>
<comment type="function">
    <text evidence="8">Reversible hydration of carbon dioxide.</text>
</comment>
<dbReference type="InterPro" id="IPR001765">
    <property type="entry name" value="Carbonic_anhydrase"/>
</dbReference>
<dbReference type="GO" id="GO:0015976">
    <property type="term" value="P:carbon utilization"/>
    <property type="evidence" value="ECO:0007669"/>
    <property type="project" value="InterPro"/>
</dbReference>
<dbReference type="EC" id="4.2.1.1" evidence="2 8"/>
<dbReference type="InterPro" id="IPR036874">
    <property type="entry name" value="Carbonic_anhydrase_sf"/>
</dbReference>
<dbReference type="GO" id="GO:0004089">
    <property type="term" value="F:carbonate dehydratase activity"/>
    <property type="evidence" value="ECO:0007669"/>
    <property type="project" value="UniProtKB-UniRule"/>
</dbReference>
<evidence type="ECO:0000313" key="9">
    <source>
        <dbReference type="EMBL" id="PAX09627.1"/>
    </source>
</evidence>
<evidence type="ECO:0000256" key="5">
    <source>
        <dbReference type="ARBA" id="ARBA00023239"/>
    </source>
</evidence>
<comment type="similarity">
    <text evidence="1 8">Belongs to the beta-class carbonic anhydrase family.</text>
</comment>
<dbReference type="CDD" id="cd00883">
    <property type="entry name" value="beta_CA_cladeA"/>
    <property type="match status" value="1"/>
</dbReference>
<dbReference type="SUPFAM" id="SSF53056">
    <property type="entry name" value="beta-carbonic anhydrase, cab"/>
    <property type="match status" value="1"/>
</dbReference>
<keyword evidence="5 8" id="KW-0456">Lyase</keyword>
<evidence type="ECO:0000256" key="3">
    <source>
        <dbReference type="ARBA" id="ARBA00022723"/>
    </source>
</evidence>
<name>A0A2A2SK23_9SPHN</name>
<sequence length="226" mass="25131">MREHKQVLLANKAWAREILDEDADFFRRQSAGQSPRFLWIGCSDSRVSPEQITDTQPGGMFLHRNIANLVHADDLNLLSVLQYAVDVLKVPNIVLCGHHGCGGITAALDGGVEGPVDKWLEEARRVRREHADEIDGLADHEARVNRFVEVNVRDQLLNLARTDTVQGAFRRGQDLTLFGWVYDIRDGLLKPLMEIDRDTPLDGVPRPGRVLVPTAELEAAGASEGL</sequence>